<evidence type="ECO:0000313" key="3">
    <source>
        <dbReference type="Proteomes" id="UP000661435"/>
    </source>
</evidence>
<gene>
    <name evidence="2" type="ORF">H8S57_10830</name>
</gene>
<proteinExistence type="predicted"/>
<dbReference type="GO" id="GO:0016747">
    <property type="term" value="F:acyltransferase activity, transferring groups other than amino-acyl groups"/>
    <property type="evidence" value="ECO:0007669"/>
    <property type="project" value="InterPro"/>
</dbReference>
<dbReference type="AlphaFoldDB" id="A0A8J6J7G4"/>
<dbReference type="PROSITE" id="PS51186">
    <property type="entry name" value="GNAT"/>
    <property type="match status" value="1"/>
</dbReference>
<evidence type="ECO:0000259" key="1">
    <source>
        <dbReference type="PROSITE" id="PS51186"/>
    </source>
</evidence>
<dbReference type="InterPro" id="IPR000182">
    <property type="entry name" value="GNAT_dom"/>
</dbReference>
<dbReference type="InterPro" id="IPR016181">
    <property type="entry name" value="Acyl_CoA_acyltransferase"/>
</dbReference>
<dbReference type="CDD" id="cd04301">
    <property type="entry name" value="NAT_SF"/>
    <property type="match status" value="1"/>
</dbReference>
<dbReference type="Proteomes" id="UP000661435">
    <property type="component" value="Unassembled WGS sequence"/>
</dbReference>
<accession>A0A8J6J7G4</accession>
<dbReference type="RefSeq" id="WP_186908103.1">
    <property type="nucleotide sequence ID" value="NZ_JACOPP010000014.1"/>
</dbReference>
<name>A0A8J6J7G4_9FIRM</name>
<protein>
    <submittedName>
        <fullName evidence="2">GNAT family N-acetyltransferase</fullName>
    </submittedName>
</protein>
<dbReference type="Pfam" id="PF00583">
    <property type="entry name" value="Acetyltransf_1"/>
    <property type="match status" value="1"/>
</dbReference>
<dbReference type="SUPFAM" id="SSF55729">
    <property type="entry name" value="Acyl-CoA N-acyltransferases (Nat)"/>
    <property type="match status" value="1"/>
</dbReference>
<dbReference type="Gene3D" id="3.40.630.30">
    <property type="match status" value="1"/>
</dbReference>
<feature type="domain" description="N-acetyltransferase" evidence="1">
    <location>
        <begin position="2"/>
        <end position="160"/>
    </location>
</feature>
<organism evidence="2 3">
    <name type="scientific">Lawsonibacter hominis</name>
    <dbReference type="NCBI Taxonomy" id="2763053"/>
    <lineage>
        <taxon>Bacteria</taxon>
        <taxon>Bacillati</taxon>
        <taxon>Bacillota</taxon>
        <taxon>Clostridia</taxon>
        <taxon>Eubacteriales</taxon>
        <taxon>Oscillospiraceae</taxon>
        <taxon>Lawsonibacter</taxon>
    </lineage>
</organism>
<dbReference type="EMBL" id="JACOPP010000014">
    <property type="protein sequence ID" value="MBC5734216.1"/>
    <property type="molecule type" value="Genomic_DNA"/>
</dbReference>
<reference evidence="2" key="1">
    <citation type="submission" date="2020-08" db="EMBL/GenBank/DDBJ databases">
        <title>Genome public.</title>
        <authorList>
            <person name="Liu C."/>
            <person name="Sun Q."/>
        </authorList>
    </citation>
    <scope>NUCLEOTIDE SEQUENCE</scope>
    <source>
        <strain evidence="2">NSJ-51</strain>
    </source>
</reference>
<keyword evidence="3" id="KW-1185">Reference proteome</keyword>
<evidence type="ECO:0000313" key="2">
    <source>
        <dbReference type="EMBL" id="MBC5734216.1"/>
    </source>
</evidence>
<comment type="caution">
    <text evidence="2">The sequence shown here is derived from an EMBL/GenBank/DDBJ whole genome shotgun (WGS) entry which is preliminary data.</text>
</comment>
<sequence>MLRLEKVNGKNVWDILKLRVAKEQENFVAHNDISIIEAYTAITGNGYAFPFGIYENDTPIGFLMIGFDTDDYWDDAPPVAIGNYNLWRLMIDRKYQNKGYGKEALGLALDFIKSLPCGKAEYCWLSYEPENDIARYLYRSFGFVETGEMDGEELIATLKL</sequence>